<evidence type="ECO:0000259" key="4">
    <source>
        <dbReference type="PROSITE" id="PS50003"/>
    </source>
</evidence>
<feature type="compositionally biased region" description="Low complexity" evidence="3">
    <location>
        <begin position="1448"/>
        <end position="1468"/>
    </location>
</feature>
<dbReference type="CDD" id="cd00160">
    <property type="entry name" value="RhoGEF"/>
    <property type="match status" value="1"/>
</dbReference>
<feature type="compositionally biased region" description="Polar residues" evidence="3">
    <location>
        <begin position="614"/>
        <end position="624"/>
    </location>
</feature>
<feature type="compositionally biased region" description="Basic and acidic residues" evidence="3">
    <location>
        <begin position="926"/>
        <end position="938"/>
    </location>
</feature>
<comment type="subcellular location">
    <subcellularLocation>
        <location evidence="1">Cytoplasm</location>
    </subcellularLocation>
</comment>
<dbReference type="InterPro" id="IPR051480">
    <property type="entry name" value="Endocytic_GEF_Adapter"/>
</dbReference>
<feature type="compositionally biased region" description="Polar residues" evidence="3">
    <location>
        <begin position="1051"/>
        <end position="1064"/>
    </location>
</feature>
<evidence type="ECO:0008006" key="8">
    <source>
        <dbReference type="Google" id="ProtNLM"/>
    </source>
</evidence>
<feature type="region of interest" description="Disordered" evidence="3">
    <location>
        <begin position="420"/>
        <end position="439"/>
    </location>
</feature>
<feature type="compositionally biased region" description="Basic and acidic residues" evidence="3">
    <location>
        <begin position="1003"/>
        <end position="1012"/>
    </location>
</feature>
<evidence type="ECO:0000259" key="5">
    <source>
        <dbReference type="PROSITE" id="PS50010"/>
    </source>
</evidence>
<feature type="region of interest" description="Disordered" evidence="3">
    <location>
        <begin position="520"/>
        <end position="636"/>
    </location>
</feature>
<dbReference type="InterPro" id="IPR000219">
    <property type="entry name" value="DH_dom"/>
</dbReference>
<dbReference type="EMBL" id="JARKIK010000012">
    <property type="protein sequence ID" value="KAK8748314.1"/>
    <property type="molecule type" value="Genomic_DNA"/>
</dbReference>
<feature type="compositionally biased region" description="Polar residues" evidence="3">
    <location>
        <begin position="376"/>
        <end position="399"/>
    </location>
</feature>
<name>A0AAW0Y6C5_CHEQU</name>
<evidence type="ECO:0000256" key="3">
    <source>
        <dbReference type="SAM" id="MobiDB-lite"/>
    </source>
</evidence>
<feature type="compositionally biased region" description="Low complexity" evidence="3">
    <location>
        <begin position="1274"/>
        <end position="1284"/>
    </location>
</feature>
<feature type="compositionally biased region" description="Basic and acidic residues" evidence="3">
    <location>
        <begin position="1472"/>
        <end position="1487"/>
    </location>
</feature>
<dbReference type="GO" id="GO:0031097">
    <property type="term" value="C:medial cortex"/>
    <property type="evidence" value="ECO:0007669"/>
    <property type="project" value="UniProtKB-ARBA"/>
</dbReference>
<dbReference type="SMART" id="SM00325">
    <property type="entry name" value="RhoGEF"/>
    <property type="match status" value="1"/>
</dbReference>
<sequence>MESIRAYYEHPAAHANVPPREYCGSVTPAKARRSWGDLLKFRSRTKERHLSAVPGALTPPTAMPAAPPTHNYMAEYRQKYGAYNGTVGRASYQAMTVVKSISPTSVPPSSNLQKGYPGHGYPANGYPANGYPANGYPANGYPANGYAKHATSAGTISAGTRSTMSSTVRYTDWFGSVVGRRAPVRPPLPSFTAAPPVALHTAEKSTAWDHYVTLDPVYDAPRVVPVQLYTNVCVCPDQMINTKGRKKKKCKRCGRKVASMRHATAGVAAKVRPAIPASMYQVPPQPAPSAAQQAWGWQVLEERVYERYEVRSRPSAHSPVRPVSDDEESPPPTPETVRSVRSMKSVKSSDSSATITRDTQEPLRPAPQPPSVPRTFPSTPNVPTPATSSRSAKENNLVTETGEKRSSILTDSPTAYHLISQSRQTETHTGSDTDELSDNAVDVSYDGWDAQSPPSTTDVIQEGQVNVITIGDFQPQSVAVIQTPKVENGIDMTNKVRIHTNSTNSNKNVYSLNDHSHKYKKFSNYRNDSPPRNTYSSSSSDNALSTSPSSKSATSATRSSNKTGSFDNKSSSVSSKSSILNGKHTSANDKIISSSNKNSTSKNIKSNFKNSLSVGKNSSMNENMFSGGKNNSASNKTSATSVQKSMMNGHINSPMKVVKGSSSNGPRLEVKKLHETSELQHGGNTVRIAGQRMLVLTPGGTHQQHTGFSSGEDENEVSFEDDTSDYPMSSPTTTRGSDTDTLLEEDDIPLDSSESTYYPPSSQNELPSPNLGSSDSLHDSDNTQCERWMPARDTIVEEEENEDEWLKGNNQNDEIQEDDDESALLGDEDEKDDPSLSSSSTSSPLRQEGLRPTLSELLKVKSILKKPPSVDTSSETDSDFYLPTFSEFKQNQRKKKQVQFRSSHDVTVIEDAGESKGRKVPSARSLRRDREKAKEKQKNEYNLLADLHDVYSRNNSEMFSSNMNDDFSDGKFNHEQDTNIDINKMTVAVDDTHSSQEELGNEGSHEQDEEKSLFSNSEHNVKVELGKENGWSWNQKNEYTERDDEYKGSSVHRSLNDHQTSGVSTTDALDTINIGLNSNSELPAVNFDNFIPPLNTPTRQAPPPPRSRTLSPTRPSVPPPPPPTLRPSSLCIAPPQRPLPSPPALPLCPPPDSPPPSPTPPPLPTSFPPELEETQHIAMNHISEDLPSPQSPSFSSFKSNSVSLRKAKKINPSLALPAPSSEISRSTECLREVLPPLGRFSVFGADEETRTATIRGRGAAHARPSIVNAFTNGASADTSSTSSPPVAPRRRNRNRSLSPEVNESIAESGTRRLGGRVRRTSFLNRLSREENPYEQITDHIYEELLSRSPSRTSTFTGHSSSPTRSSTPHKSPSPGKSMFEGASKYEILEYLQDARRRVANTVDDDDDDTLQDLEDGPLDVDVDLEDEEEEEDQLGVDPSEDHFTVLTSRNRGNRSSNMSSNSDSSENSGLLRSDKERLTAGEVERTDSGVGSETSKPSVAVRRGQRGSAGAAMVFRDGDVPLCDDCDSPVDTHITNSGVVYAPLVCRRCSRRRQERKEILTEIMETEIKYGRDLRVMVDEFYRPILVAGLLTHDQLKGIFLNVEELVEHNRSFSLQLRDALEIALDQGDEDLLTVNVAKLFLHAAPMLHAFENYCVRQGSASILLQTLEKEKELLRIFLKVSQMENTLLRRMNLHSFLMVPVQRVTKYPLLLARLYKATPPTHPSREECRRAKEKIELHLQHMNNETKDMSPTKLWRRISMSVGSGAPLKRPSQPHDFSTNLKLRKLALEVLEWSAEEARVVREGRLFCLAPDSNNWTRRGRSLKMASVHLLLITLGSPTFVFEDAVPEDGLVTPRNLNIKDAAILAFKDHKVSKAALIRHEPWLLSRCVVAWECEGETECFELTDLNSRDTYIFKGSDSTSTEAWFRYIQFHALSVGMWKRRRPALANIMINGMNRS</sequence>
<feature type="region of interest" description="Disordered" evidence="3">
    <location>
        <begin position="698"/>
        <end position="853"/>
    </location>
</feature>
<feature type="region of interest" description="Disordered" evidence="3">
    <location>
        <begin position="991"/>
        <end position="1016"/>
    </location>
</feature>
<evidence type="ECO:0000256" key="2">
    <source>
        <dbReference type="ARBA" id="ARBA00022490"/>
    </source>
</evidence>
<feature type="compositionally biased region" description="Polar residues" evidence="3">
    <location>
        <begin position="726"/>
        <end position="740"/>
    </location>
</feature>
<dbReference type="FunFam" id="1.20.900.10:FF:000038">
    <property type="entry name" value="Myosin-M heavy chain"/>
    <property type="match status" value="1"/>
</dbReference>
<dbReference type="Gene3D" id="1.20.900.10">
    <property type="entry name" value="Dbl homology (DH) domain"/>
    <property type="match status" value="1"/>
</dbReference>
<feature type="compositionally biased region" description="Pro residues" evidence="3">
    <location>
        <begin position="1115"/>
        <end position="1125"/>
    </location>
</feature>
<feature type="compositionally biased region" description="Polar residues" evidence="3">
    <location>
        <begin position="524"/>
        <end position="535"/>
    </location>
</feature>
<feature type="region of interest" description="Disordered" evidence="3">
    <location>
        <begin position="310"/>
        <end position="414"/>
    </location>
</feature>
<feature type="region of interest" description="Disordered" evidence="3">
    <location>
        <begin position="1345"/>
        <end position="1379"/>
    </location>
</feature>
<feature type="region of interest" description="Disordered" evidence="3">
    <location>
        <begin position="1270"/>
        <end position="1312"/>
    </location>
</feature>
<feature type="compositionally biased region" description="Polar residues" evidence="3">
    <location>
        <begin position="1347"/>
        <end position="1357"/>
    </location>
</feature>
<dbReference type="PROSITE" id="PS50010">
    <property type="entry name" value="DH_2"/>
    <property type="match status" value="1"/>
</dbReference>
<evidence type="ECO:0000313" key="6">
    <source>
        <dbReference type="EMBL" id="KAK8748314.1"/>
    </source>
</evidence>
<feature type="compositionally biased region" description="Low complexity" evidence="3">
    <location>
        <begin position="335"/>
        <end position="352"/>
    </location>
</feature>
<reference evidence="6 7" key="1">
    <citation type="journal article" date="2024" name="BMC Genomics">
        <title>Genome assembly of redclaw crayfish (Cherax quadricarinatus) provides insights into its immune adaptation and hypoxia tolerance.</title>
        <authorList>
            <person name="Liu Z."/>
            <person name="Zheng J."/>
            <person name="Li H."/>
            <person name="Fang K."/>
            <person name="Wang S."/>
            <person name="He J."/>
            <person name="Zhou D."/>
            <person name="Weng S."/>
            <person name="Chi M."/>
            <person name="Gu Z."/>
            <person name="He J."/>
            <person name="Li F."/>
            <person name="Wang M."/>
        </authorList>
    </citation>
    <scope>NUCLEOTIDE SEQUENCE [LARGE SCALE GENOMIC DNA]</scope>
    <source>
        <strain evidence="6">ZL_2023a</strain>
    </source>
</reference>
<feature type="compositionally biased region" description="Polar residues" evidence="3">
    <location>
        <begin position="700"/>
        <end position="709"/>
    </location>
</feature>
<feature type="compositionally biased region" description="Low complexity" evidence="3">
    <location>
        <begin position="1358"/>
        <end position="1374"/>
    </location>
</feature>
<feature type="compositionally biased region" description="Polar residues" evidence="3">
    <location>
        <begin position="752"/>
        <end position="775"/>
    </location>
</feature>
<feature type="region of interest" description="Disordered" evidence="3">
    <location>
        <begin position="1043"/>
        <end position="1064"/>
    </location>
</feature>
<feature type="compositionally biased region" description="Low complexity" evidence="3">
    <location>
        <begin position="569"/>
        <end position="578"/>
    </location>
</feature>
<feature type="region of interest" description="Disordered" evidence="3">
    <location>
        <begin position="1426"/>
        <end position="1507"/>
    </location>
</feature>
<dbReference type="PROSITE" id="PS50003">
    <property type="entry name" value="PH_DOMAIN"/>
    <property type="match status" value="1"/>
</dbReference>
<dbReference type="PANTHER" id="PTHR46006:SF5">
    <property type="entry name" value="DH DOMAIN-CONTAINING PROTEIN"/>
    <property type="match status" value="1"/>
</dbReference>
<dbReference type="InterPro" id="IPR001849">
    <property type="entry name" value="PH_domain"/>
</dbReference>
<feature type="compositionally biased region" description="Low complexity" evidence="3">
    <location>
        <begin position="626"/>
        <end position="636"/>
    </location>
</feature>
<keyword evidence="2" id="KW-0963">Cytoplasm</keyword>
<proteinExistence type="predicted"/>
<feature type="compositionally biased region" description="Low complexity" evidence="3">
    <location>
        <begin position="835"/>
        <end position="845"/>
    </location>
</feature>
<feature type="compositionally biased region" description="Acidic residues" evidence="3">
    <location>
        <begin position="711"/>
        <end position="724"/>
    </location>
</feature>
<keyword evidence="7" id="KW-1185">Reference proteome</keyword>
<feature type="domain" description="DH" evidence="5">
    <location>
        <begin position="1555"/>
        <end position="1746"/>
    </location>
</feature>
<dbReference type="Proteomes" id="UP001445076">
    <property type="component" value="Unassembled WGS sequence"/>
</dbReference>
<dbReference type="GO" id="GO:0005085">
    <property type="term" value="F:guanyl-nucleotide exchange factor activity"/>
    <property type="evidence" value="ECO:0007669"/>
    <property type="project" value="InterPro"/>
</dbReference>
<dbReference type="Pfam" id="PF00621">
    <property type="entry name" value="RhoGEF"/>
    <property type="match status" value="1"/>
</dbReference>
<feature type="compositionally biased region" description="Pro residues" evidence="3">
    <location>
        <begin position="1135"/>
        <end position="1167"/>
    </location>
</feature>
<organism evidence="6 7">
    <name type="scientific">Cherax quadricarinatus</name>
    <name type="common">Australian red claw crayfish</name>
    <dbReference type="NCBI Taxonomy" id="27406"/>
    <lineage>
        <taxon>Eukaryota</taxon>
        <taxon>Metazoa</taxon>
        <taxon>Ecdysozoa</taxon>
        <taxon>Arthropoda</taxon>
        <taxon>Crustacea</taxon>
        <taxon>Multicrustacea</taxon>
        <taxon>Malacostraca</taxon>
        <taxon>Eumalacostraca</taxon>
        <taxon>Eucarida</taxon>
        <taxon>Decapoda</taxon>
        <taxon>Pleocyemata</taxon>
        <taxon>Astacidea</taxon>
        <taxon>Parastacoidea</taxon>
        <taxon>Parastacidae</taxon>
        <taxon>Cherax</taxon>
    </lineage>
</organism>
<gene>
    <name evidence="6" type="ORF">OTU49_016070</name>
</gene>
<dbReference type="GO" id="GO:0035025">
    <property type="term" value="P:positive regulation of Rho protein signal transduction"/>
    <property type="evidence" value="ECO:0007669"/>
    <property type="project" value="TreeGrafter"/>
</dbReference>
<feature type="compositionally biased region" description="Low complexity" evidence="3">
    <location>
        <begin position="588"/>
        <end position="613"/>
    </location>
</feature>
<feature type="compositionally biased region" description="Low complexity" evidence="3">
    <location>
        <begin position="536"/>
        <end position="560"/>
    </location>
</feature>
<protein>
    <recommendedName>
        <fullName evidence="8">Myosin-M heavy chain</fullName>
    </recommendedName>
</protein>
<feature type="domain" description="PH" evidence="4">
    <location>
        <begin position="1800"/>
        <end position="1935"/>
    </location>
</feature>
<evidence type="ECO:0000313" key="7">
    <source>
        <dbReference type="Proteomes" id="UP001445076"/>
    </source>
</evidence>
<feature type="compositionally biased region" description="Acidic residues" evidence="3">
    <location>
        <begin position="814"/>
        <end position="832"/>
    </location>
</feature>
<evidence type="ECO:0000256" key="1">
    <source>
        <dbReference type="ARBA" id="ARBA00004496"/>
    </source>
</evidence>
<comment type="caution">
    <text evidence="6">The sequence shown here is derived from an EMBL/GenBank/DDBJ whole genome shotgun (WGS) entry which is preliminary data.</text>
</comment>
<dbReference type="InterPro" id="IPR035899">
    <property type="entry name" value="DBL_dom_sf"/>
</dbReference>
<feature type="region of interest" description="Disordered" evidence="3">
    <location>
        <begin position="909"/>
        <end position="938"/>
    </location>
</feature>
<dbReference type="SUPFAM" id="SSF48065">
    <property type="entry name" value="DBL homology domain (DH-domain)"/>
    <property type="match status" value="1"/>
</dbReference>
<dbReference type="PANTHER" id="PTHR46006">
    <property type="entry name" value="RHO GUANINE NUCLEOTIDE EXCHANGE FACTOR AT 64C, ISOFORM A"/>
    <property type="match status" value="1"/>
</dbReference>
<feature type="region of interest" description="Disordered" evidence="3">
    <location>
        <begin position="1080"/>
        <end position="1169"/>
    </location>
</feature>
<accession>A0AAW0Y6C5</accession>